<evidence type="ECO:0000313" key="3">
    <source>
        <dbReference type="Proteomes" id="UP000680750"/>
    </source>
</evidence>
<protein>
    <submittedName>
        <fullName evidence="2">Uncharacterized protein</fullName>
    </submittedName>
</protein>
<sequence length="68" mass="7721">MGGHDGADLRRRCRKDPHAMSKHDEARKAYEAAKKNLARLPKNAKESDYLKANKAVADAGKRLPWHLR</sequence>
<dbReference type="EMBL" id="AP023354">
    <property type="protein sequence ID" value="BCJ27935.1"/>
    <property type="molecule type" value="Genomic_DNA"/>
</dbReference>
<evidence type="ECO:0000256" key="1">
    <source>
        <dbReference type="SAM" id="MobiDB-lite"/>
    </source>
</evidence>
<dbReference type="Proteomes" id="UP000680750">
    <property type="component" value="Chromosome"/>
</dbReference>
<organism evidence="2 3">
    <name type="scientific">Actinocatenispora sera</name>
    <dbReference type="NCBI Taxonomy" id="390989"/>
    <lineage>
        <taxon>Bacteria</taxon>
        <taxon>Bacillati</taxon>
        <taxon>Actinomycetota</taxon>
        <taxon>Actinomycetes</taxon>
        <taxon>Micromonosporales</taxon>
        <taxon>Micromonosporaceae</taxon>
        <taxon>Actinocatenispora</taxon>
    </lineage>
</organism>
<evidence type="ECO:0000313" key="2">
    <source>
        <dbReference type="EMBL" id="BCJ27935.1"/>
    </source>
</evidence>
<feature type="region of interest" description="Disordered" evidence="1">
    <location>
        <begin position="1"/>
        <end position="27"/>
    </location>
</feature>
<name>A0A810KZ55_9ACTN</name>
<dbReference type="KEGG" id="aser:Asera_20430"/>
<reference evidence="2" key="1">
    <citation type="submission" date="2020-08" db="EMBL/GenBank/DDBJ databases">
        <title>Whole genome shotgun sequence of Actinocatenispora sera NBRC 101916.</title>
        <authorList>
            <person name="Komaki H."/>
            <person name="Tamura T."/>
        </authorList>
    </citation>
    <scope>NUCLEOTIDE SEQUENCE</scope>
    <source>
        <strain evidence="2">NBRC 101916</strain>
    </source>
</reference>
<keyword evidence="3" id="KW-1185">Reference proteome</keyword>
<proteinExistence type="predicted"/>
<accession>A0A810KZ55</accession>
<gene>
    <name evidence="2" type="ORF">Asera_20430</name>
</gene>
<dbReference type="AlphaFoldDB" id="A0A810KZ55"/>